<keyword evidence="2" id="KW-1185">Reference proteome</keyword>
<organism evidence="1 2">
    <name type="scientific">Conexibacter stalactiti</name>
    <dbReference type="NCBI Taxonomy" id="1940611"/>
    <lineage>
        <taxon>Bacteria</taxon>
        <taxon>Bacillati</taxon>
        <taxon>Actinomycetota</taxon>
        <taxon>Thermoleophilia</taxon>
        <taxon>Solirubrobacterales</taxon>
        <taxon>Conexibacteraceae</taxon>
        <taxon>Conexibacter</taxon>
    </lineage>
</organism>
<reference evidence="1 2" key="2">
    <citation type="submission" date="2023-10" db="EMBL/GenBank/DDBJ databases">
        <authorList>
            <person name="Han X.F."/>
        </authorList>
    </citation>
    <scope>NUCLEOTIDE SEQUENCE [LARGE SCALE GENOMIC DNA]</scope>
    <source>
        <strain evidence="1 2">KCTC 39840</strain>
    </source>
</reference>
<gene>
    <name evidence="1" type="primary">cas7u</name>
    <name evidence="1" type="ORF">R7226_01480</name>
</gene>
<accession>A0ABU4HI49</accession>
<sequence length="380" mass="40736">MTVDLLSALRDGLSDEPSATRPAGIEVRQDLEPAGGLPVQPPSYEGRLEIHDRYIDGEPCRTIELDSVGSAANRLEEVLLALHRAGRYPLPVSSTTVEPSDGEAITITTLEMPHRSFDAWLRLSEPVGGGGRFDASERGLELSLAHAAALDPLLETSSHDLLFGVWDSQKKGPHGQVRIGRALTSSLIGLKPIEQAQFAARRDPLNLGEASDLPRGARRLSEQGLSSIPPQQQIPYDHEPARTAGKIPVGFRGGVVITEARYLGFLSFAALRRLSFAHYDNTETRVLLAALGLYALTLRGAAGWDLRARCALVPRAEMCFDLVGADGRRERFALAPDAARSLLDDAVARVGVADRSVHLRAGAMLNGLVDNAVAASAKAG</sequence>
<proteinExistence type="predicted"/>
<protein>
    <submittedName>
        <fullName evidence="1">Type I-U CRISPR-associated RAMP protein Csb1/Cas7u</fullName>
    </submittedName>
</protein>
<reference evidence="2" key="1">
    <citation type="submission" date="2023-07" db="EMBL/GenBank/DDBJ databases">
        <title>Conexibacter stalactiti sp. nov., isolated from stalactites in a lava cave and emended description of the genus Conexibacter.</title>
        <authorList>
            <person name="Lee S.D."/>
        </authorList>
    </citation>
    <scope>NUCLEOTIDE SEQUENCE [LARGE SCALE GENOMIC DNA]</scope>
    <source>
        <strain evidence="2">KCTC 39840</strain>
    </source>
</reference>
<dbReference type="RefSeq" id="WP_318595250.1">
    <property type="nucleotide sequence ID" value="NZ_JAWSTH010000002.1"/>
</dbReference>
<comment type="caution">
    <text evidence="1">The sequence shown here is derived from an EMBL/GenBank/DDBJ whole genome shotgun (WGS) entry which is preliminary data.</text>
</comment>
<dbReference type="EMBL" id="JAWSTH010000002">
    <property type="protein sequence ID" value="MDW5592989.1"/>
    <property type="molecule type" value="Genomic_DNA"/>
</dbReference>
<dbReference type="InterPro" id="IPR013403">
    <property type="entry name" value="CRISPR-assoc_prot_Csb1/Cas7u"/>
</dbReference>
<name>A0ABU4HI49_9ACTN</name>
<evidence type="ECO:0000313" key="1">
    <source>
        <dbReference type="EMBL" id="MDW5592989.1"/>
    </source>
</evidence>
<evidence type="ECO:0000313" key="2">
    <source>
        <dbReference type="Proteomes" id="UP001284601"/>
    </source>
</evidence>
<dbReference type="Pfam" id="PF09617">
    <property type="entry name" value="Cas_GSU0053"/>
    <property type="match status" value="1"/>
</dbReference>
<dbReference type="NCBIfam" id="TIGR02570">
    <property type="entry name" value="cas7_GSU0053"/>
    <property type="match status" value="1"/>
</dbReference>
<dbReference type="Proteomes" id="UP001284601">
    <property type="component" value="Unassembled WGS sequence"/>
</dbReference>